<reference evidence="1" key="1">
    <citation type="submission" date="2023-05" db="EMBL/GenBank/DDBJ databases">
        <authorList>
            <consortium name="ELIXIR-Norway"/>
        </authorList>
    </citation>
    <scope>NUCLEOTIDE SEQUENCE</scope>
</reference>
<proteinExistence type="predicted"/>
<name>A0AC59Y1T3_RANTA</name>
<evidence type="ECO:0000313" key="1">
    <source>
        <dbReference type="EMBL" id="CAM9290029.1"/>
    </source>
</evidence>
<dbReference type="EMBL" id="OX596085">
    <property type="protein sequence ID" value="CAM9290029.1"/>
    <property type="molecule type" value="Genomic_DNA"/>
</dbReference>
<gene>
    <name evidence="1" type="ORF">MRATA1EN22A_LOCUS495</name>
</gene>
<protein>
    <submittedName>
        <fullName evidence="1">Uncharacterized protein</fullName>
    </submittedName>
</protein>
<organism evidence="1 2">
    <name type="scientific">Rangifer tarandus platyrhynchus</name>
    <name type="common">Svalbard reindeer</name>
    <dbReference type="NCBI Taxonomy" id="3082113"/>
    <lineage>
        <taxon>Eukaryota</taxon>
        <taxon>Metazoa</taxon>
        <taxon>Chordata</taxon>
        <taxon>Craniata</taxon>
        <taxon>Vertebrata</taxon>
        <taxon>Euteleostomi</taxon>
        <taxon>Mammalia</taxon>
        <taxon>Eutheria</taxon>
        <taxon>Laurasiatheria</taxon>
        <taxon>Artiodactyla</taxon>
        <taxon>Ruminantia</taxon>
        <taxon>Pecora</taxon>
        <taxon>Cervidae</taxon>
        <taxon>Odocoileinae</taxon>
        <taxon>Rangifer</taxon>
    </lineage>
</organism>
<sequence length="76" mass="8426">MSFPASESSPRGPQCLASLRRTFPRLMVKNEAVFRCRNSPHSLLGETAKKAEISEQSSWCFKIHTGALGAQNEAFK</sequence>
<accession>A0AC59Y1T3</accession>
<dbReference type="Proteomes" id="UP001162501">
    <property type="component" value="Chromosome 1"/>
</dbReference>
<reference evidence="1" key="2">
    <citation type="submission" date="2025-03" db="EMBL/GenBank/DDBJ databases">
        <authorList>
            <consortium name="ELIXIR-Norway"/>
            <consortium name="Elixir Norway"/>
        </authorList>
    </citation>
    <scope>NUCLEOTIDE SEQUENCE</scope>
</reference>
<evidence type="ECO:0000313" key="2">
    <source>
        <dbReference type="Proteomes" id="UP001162501"/>
    </source>
</evidence>